<dbReference type="CDD" id="cd02440">
    <property type="entry name" value="AdoMet_MTases"/>
    <property type="match status" value="1"/>
</dbReference>
<dbReference type="EMBL" id="JAHLJV010000013">
    <property type="protein sequence ID" value="KAK1596099.1"/>
    <property type="molecule type" value="Genomic_DNA"/>
</dbReference>
<sequence>MADDAQQLVAEDSHDDDASSIAGYSFDNSLASLRSSIYNYRRENGRTYHSLSDGKYRAPNDEREQDRLDLNHHLWILTWDNNLCLSPKKHGAKRVLDVGTGTGIWAQDYADQFPEAMVIGVDLSPIQPDFVSPNCTFEVDDIEKEWTWKVPFDFIFMRTMCGSFSSWPDVIAQAYENLEPGGYLELQDNMFPLMCDDDTMTEDFMPLKWTKYLVEAGDKIGQVANAASSYRSMLEDAGFVDVVEKKEKWPFNPWAKDEKHKALGYWTQESAMKGIEAVSMASFTRILNWSPEEARVFCAEVRNEHTKIGVHAYYDVYAVWGRKPEEAEEKEEESHP</sequence>
<keyword evidence="3" id="KW-0489">Methyltransferase</keyword>
<dbReference type="Proteomes" id="UP001230504">
    <property type="component" value="Unassembled WGS sequence"/>
</dbReference>
<evidence type="ECO:0000256" key="1">
    <source>
        <dbReference type="ARBA" id="ARBA00038158"/>
    </source>
</evidence>
<dbReference type="PANTHER" id="PTHR43591">
    <property type="entry name" value="METHYLTRANSFERASE"/>
    <property type="match status" value="1"/>
</dbReference>
<keyword evidence="4" id="KW-1185">Reference proteome</keyword>
<evidence type="ECO:0000256" key="2">
    <source>
        <dbReference type="SAM" id="MobiDB-lite"/>
    </source>
</evidence>
<keyword evidence="3" id="KW-0808">Transferase</keyword>
<reference evidence="3" key="1">
    <citation type="submission" date="2021-06" db="EMBL/GenBank/DDBJ databases">
        <title>Comparative genomics, transcriptomics and evolutionary studies reveal genomic signatures of adaptation to plant cell wall in hemibiotrophic fungi.</title>
        <authorList>
            <consortium name="DOE Joint Genome Institute"/>
            <person name="Baroncelli R."/>
            <person name="Diaz J.F."/>
            <person name="Benocci T."/>
            <person name="Peng M."/>
            <person name="Battaglia E."/>
            <person name="Haridas S."/>
            <person name="Andreopoulos W."/>
            <person name="Labutti K."/>
            <person name="Pangilinan J."/>
            <person name="Floch G.L."/>
            <person name="Makela M.R."/>
            <person name="Henrissat B."/>
            <person name="Grigoriev I.V."/>
            <person name="Crouch J.A."/>
            <person name="De Vries R.P."/>
            <person name="Sukno S.A."/>
            <person name="Thon M.R."/>
        </authorList>
    </citation>
    <scope>NUCLEOTIDE SEQUENCE</scope>
    <source>
        <strain evidence="3">CBS 125086</strain>
    </source>
</reference>
<dbReference type="Pfam" id="PF13489">
    <property type="entry name" value="Methyltransf_23"/>
    <property type="match status" value="1"/>
</dbReference>
<dbReference type="RefSeq" id="XP_060417018.1">
    <property type="nucleotide sequence ID" value="XM_060562498.1"/>
</dbReference>
<dbReference type="InterPro" id="IPR029063">
    <property type="entry name" value="SAM-dependent_MTases_sf"/>
</dbReference>
<protein>
    <submittedName>
        <fullName evidence="3">Methyltransferase domain-containing protein</fullName>
    </submittedName>
</protein>
<dbReference type="GO" id="GO:0032259">
    <property type="term" value="P:methylation"/>
    <property type="evidence" value="ECO:0007669"/>
    <property type="project" value="UniProtKB-KW"/>
</dbReference>
<dbReference type="PANTHER" id="PTHR43591:SF102">
    <property type="entry name" value="S-ADENOSYL-L-METHIONINE-DEPENDENT METHYLTRANSFERASE"/>
    <property type="match status" value="1"/>
</dbReference>
<dbReference type="GeneID" id="85446738"/>
<feature type="region of interest" description="Disordered" evidence="2">
    <location>
        <begin position="1"/>
        <end position="22"/>
    </location>
</feature>
<proteinExistence type="inferred from homology"/>
<name>A0AAD8Q7P7_9PEZI</name>
<organism evidence="3 4">
    <name type="scientific">Colletotrichum navitas</name>
    <dbReference type="NCBI Taxonomy" id="681940"/>
    <lineage>
        <taxon>Eukaryota</taxon>
        <taxon>Fungi</taxon>
        <taxon>Dikarya</taxon>
        <taxon>Ascomycota</taxon>
        <taxon>Pezizomycotina</taxon>
        <taxon>Sordariomycetes</taxon>
        <taxon>Hypocreomycetidae</taxon>
        <taxon>Glomerellales</taxon>
        <taxon>Glomerellaceae</taxon>
        <taxon>Colletotrichum</taxon>
        <taxon>Colletotrichum graminicola species complex</taxon>
    </lineage>
</organism>
<comment type="similarity">
    <text evidence="1">Belongs to the methyltransferase superfamily. LaeA methyltransferase family.</text>
</comment>
<accession>A0AAD8Q7P7</accession>
<dbReference type="GO" id="GO:0008168">
    <property type="term" value="F:methyltransferase activity"/>
    <property type="evidence" value="ECO:0007669"/>
    <property type="project" value="UniProtKB-KW"/>
</dbReference>
<dbReference type="SUPFAM" id="SSF53335">
    <property type="entry name" value="S-adenosyl-L-methionine-dependent methyltransferases"/>
    <property type="match status" value="1"/>
</dbReference>
<dbReference type="AlphaFoldDB" id="A0AAD8Q7P7"/>
<evidence type="ECO:0000313" key="3">
    <source>
        <dbReference type="EMBL" id="KAK1596099.1"/>
    </source>
</evidence>
<evidence type="ECO:0000313" key="4">
    <source>
        <dbReference type="Proteomes" id="UP001230504"/>
    </source>
</evidence>
<gene>
    <name evidence="3" type="ORF">LY79DRAFT_647937</name>
</gene>
<dbReference type="Gene3D" id="3.40.50.150">
    <property type="entry name" value="Vaccinia Virus protein VP39"/>
    <property type="match status" value="1"/>
</dbReference>
<comment type="caution">
    <text evidence="3">The sequence shown here is derived from an EMBL/GenBank/DDBJ whole genome shotgun (WGS) entry which is preliminary data.</text>
</comment>